<evidence type="ECO:0000313" key="2">
    <source>
        <dbReference type="EMBL" id="SEC20792.1"/>
    </source>
</evidence>
<sequence length="162" mass="16516">MAESVVSEPADHLVQELARLAQARGLTVATAESLTGGQLAVAISACDDSSEWYRGGIVAYQPATKHGLLAAPPGPVVTAPTAAAMARSAVQLLEADYAVALTGVGGPGPEEGQPAGTVYLATCAAGEEPDVVHRKFEGNPMKVLEGSVLAALQELVDRITRG</sequence>
<dbReference type="RefSeq" id="WP_066212911.1">
    <property type="nucleotide sequence ID" value="NZ_FNSN01000003.1"/>
</dbReference>
<dbReference type="SUPFAM" id="SSF142433">
    <property type="entry name" value="CinA-like"/>
    <property type="match status" value="1"/>
</dbReference>
<feature type="domain" description="CinA C-terminal" evidence="1">
    <location>
        <begin position="12"/>
        <end position="157"/>
    </location>
</feature>
<evidence type="ECO:0000313" key="3">
    <source>
        <dbReference type="Proteomes" id="UP000182652"/>
    </source>
</evidence>
<evidence type="ECO:0000259" key="1">
    <source>
        <dbReference type="Pfam" id="PF02464"/>
    </source>
</evidence>
<dbReference type="STRING" id="156980.SAMN04489745_2330"/>
<dbReference type="InterPro" id="IPR036653">
    <property type="entry name" value="CinA-like_C"/>
</dbReference>
<dbReference type="NCBIfam" id="TIGR00199">
    <property type="entry name" value="PncC_domain"/>
    <property type="match status" value="1"/>
</dbReference>
<dbReference type="Gene3D" id="3.90.950.20">
    <property type="entry name" value="CinA-like"/>
    <property type="match status" value="1"/>
</dbReference>
<dbReference type="Pfam" id="PF02464">
    <property type="entry name" value="CinA"/>
    <property type="match status" value="1"/>
</dbReference>
<gene>
    <name evidence="2" type="ORF">SAMN04489745_2330</name>
</gene>
<accession>A0A1H4QML8</accession>
<proteinExistence type="predicted"/>
<dbReference type="EMBL" id="FNSN01000003">
    <property type="protein sequence ID" value="SEC20792.1"/>
    <property type="molecule type" value="Genomic_DNA"/>
</dbReference>
<dbReference type="Proteomes" id="UP000182652">
    <property type="component" value="Unassembled WGS sequence"/>
</dbReference>
<organism evidence="2 3">
    <name type="scientific">Arthrobacter woluwensis</name>
    <dbReference type="NCBI Taxonomy" id="156980"/>
    <lineage>
        <taxon>Bacteria</taxon>
        <taxon>Bacillati</taxon>
        <taxon>Actinomycetota</taxon>
        <taxon>Actinomycetes</taxon>
        <taxon>Micrococcales</taxon>
        <taxon>Micrococcaceae</taxon>
        <taxon>Arthrobacter</taxon>
    </lineage>
</organism>
<dbReference type="InterPro" id="IPR008136">
    <property type="entry name" value="CinA_C"/>
</dbReference>
<protein>
    <submittedName>
        <fullName evidence="2">Nicotinamide-nucleotide amidase</fullName>
    </submittedName>
</protein>
<name>A0A1H4QML8_9MICC</name>
<keyword evidence="3" id="KW-1185">Reference proteome</keyword>
<reference evidence="2 3" key="1">
    <citation type="submission" date="2016-10" db="EMBL/GenBank/DDBJ databases">
        <authorList>
            <person name="de Groot N.N."/>
        </authorList>
    </citation>
    <scope>NUCLEOTIDE SEQUENCE [LARGE SCALE GENOMIC DNA]</scope>
    <source>
        <strain evidence="2 3">DSM 10495</strain>
    </source>
</reference>
<dbReference type="AlphaFoldDB" id="A0A1H4QML8"/>